<evidence type="ECO:0000313" key="4">
    <source>
        <dbReference type="Proteomes" id="UP000681967"/>
    </source>
</evidence>
<dbReference type="AlphaFoldDB" id="A0A8S3HKA1"/>
<name>A0A8S3HKA1_9BILA</name>
<proteinExistence type="predicted"/>
<dbReference type="Proteomes" id="UP000681720">
    <property type="component" value="Unassembled WGS sequence"/>
</dbReference>
<gene>
    <name evidence="3" type="ORF">BYL167_LOCUS79081</name>
    <name evidence="2" type="ORF">GIL414_LOCUS24096</name>
    <name evidence="1" type="ORF">SMN809_LOCUS23663</name>
</gene>
<evidence type="ECO:0000313" key="1">
    <source>
        <dbReference type="EMBL" id="CAF4243299.1"/>
    </source>
</evidence>
<dbReference type="EMBL" id="CAJOBI010025672">
    <property type="protein sequence ID" value="CAF4243299.1"/>
    <property type="molecule type" value="Genomic_DNA"/>
</dbReference>
<dbReference type="Proteomes" id="UP000681967">
    <property type="component" value="Unassembled WGS sequence"/>
</dbReference>
<organism evidence="3 4">
    <name type="scientific">Rotaria magnacalcarata</name>
    <dbReference type="NCBI Taxonomy" id="392030"/>
    <lineage>
        <taxon>Eukaryota</taxon>
        <taxon>Metazoa</taxon>
        <taxon>Spiralia</taxon>
        <taxon>Gnathifera</taxon>
        <taxon>Rotifera</taxon>
        <taxon>Eurotatoria</taxon>
        <taxon>Bdelloidea</taxon>
        <taxon>Philodinida</taxon>
        <taxon>Philodinidae</taxon>
        <taxon>Rotaria</taxon>
    </lineage>
</organism>
<feature type="non-terminal residue" evidence="3">
    <location>
        <position position="89"/>
    </location>
</feature>
<accession>A0A8S3HKA1</accession>
<reference evidence="3" key="1">
    <citation type="submission" date="2021-02" db="EMBL/GenBank/DDBJ databases">
        <authorList>
            <person name="Nowell W R."/>
        </authorList>
    </citation>
    <scope>NUCLEOTIDE SEQUENCE</scope>
</reference>
<evidence type="ECO:0000313" key="2">
    <source>
        <dbReference type="EMBL" id="CAF4260392.1"/>
    </source>
</evidence>
<feature type="non-terminal residue" evidence="3">
    <location>
        <position position="1"/>
    </location>
</feature>
<evidence type="ECO:0000313" key="3">
    <source>
        <dbReference type="EMBL" id="CAF5181814.1"/>
    </source>
</evidence>
<protein>
    <submittedName>
        <fullName evidence="3">Uncharacterized protein</fullName>
    </submittedName>
</protein>
<comment type="caution">
    <text evidence="3">The sequence shown here is derived from an EMBL/GenBank/DDBJ whole genome shotgun (WGS) entry which is preliminary data.</text>
</comment>
<dbReference type="EMBL" id="CAJOBH010291578">
    <property type="protein sequence ID" value="CAF5181814.1"/>
    <property type="molecule type" value="Genomic_DNA"/>
</dbReference>
<dbReference type="Proteomes" id="UP000676336">
    <property type="component" value="Unassembled WGS sequence"/>
</dbReference>
<sequence length="89" mass="10458">LESHDEDELNIERIQLLSYVRTARIRIDYLRLNTLNGRESPSLSSFGRTNKSKRAINYYIEYQFPTMVSGRDGQINEITEVMKIASKRF</sequence>
<dbReference type="EMBL" id="CAJOBJ010028694">
    <property type="protein sequence ID" value="CAF4260392.1"/>
    <property type="molecule type" value="Genomic_DNA"/>
</dbReference>